<proteinExistence type="predicted"/>
<dbReference type="Proteomes" id="UP000320876">
    <property type="component" value="Unassembled WGS sequence"/>
</dbReference>
<dbReference type="AlphaFoldDB" id="A0A542DEC6"/>
<dbReference type="SUPFAM" id="SSF116726">
    <property type="entry name" value="TrkA C-terminal domain-like"/>
    <property type="match status" value="1"/>
</dbReference>
<dbReference type="PROSITE" id="PS51202">
    <property type="entry name" value="RCK_C"/>
    <property type="match status" value="1"/>
</dbReference>
<protein>
    <submittedName>
        <fullName evidence="2">Potassium/proton antiporter regulatory subunit (CPA2 family)</fullName>
    </submittedName>
</protein>
<organism evidence="2 3">
    <name type="scientific">Amycolatopsis cihanbeyliensis</name>
    <dbReference type="NCBI Taxonomy" id="1128664"/>
    <lineage>
        <taxon>Bacteria</taxon>
        <taxon>Bacillati</taxon>
        <taxon>Actinomycetota</taxon>
        <taxon>Actinomycetes</taxon>
        <taxon>Pseudonocardiales</taxon>
        <taxon>Pseudonocardiaceae</taxon>
        <taxon>Amycolatopsis</taxon>
    </lineage>
</organism>
<dbReference type="Pfam" id="PF02080">
    <property type="entry name" value="TrkA_C"/>
    <property type="match status" value="1"/>
</dbReference>
<dbReference type="InterPro" id="IPR026278">
    <property type="entry name" value="KhtT"/>
</dbReference>
<dbReference type="InterPro" id="IPR006037">
    <property type="entry name" value="RCK_C"/>
</dbReference>
<gene>
    <name evidence="2" type="ORF">FB471_1118</name>
</gene>
<evidence type="ECO:0000313" key="3">
    <source>
        <dbReference type="Proteomes" id="UP000320876"/>
    </source>
</evidence>
<feature type="domain" description="RCK C-terminal" evidence="1">
    <location>
        <begin position="99"/>
        <end position="183"/>
    </location>
</feature>
<evidence type="ECO:0000259" key="1">
    <source>
        <dbReference type="PROSITE" id="PS51202"/>
    </source>
</evidence>
<accession>A0A542DEC6</accession>
<dbReference type="GO" id="GO:0008324">
    <property type="term" value="F:monoatomic cation transmembrane transporter activity"/>
    <property type="evidence" value="ECO:0007669"/>
    <property type="project" value="InterPro"/>
</dbReference>
<dbReference type="Pfam" id="PF25991">
    <property type="entry name" value="KhtT_N"/>
    <property type="match status" value="1"/>
</dbReference>
<keyword evidence="3" id="KW-1185">Reference proteome</keyword>
<comment type="caution">
    <text evidence="2">The sequence shown here is derived from an EMBL/GenBank/DDBJ whole genome shotgun (WGS) entry which is preliminary data.</text>
</comment>
<dbReference type="InterPro" id="IPR036721">
    <property type="entry name" value="RCK_C_sf"/>
</dbReference>
<dbReference type="PANTHER" id="PTHR30445:SF8">
    <property type="entry name" value="K(+)_H(+) ANTIPORTER SUBUNIT KHTT"/>
    <property type="match status" value="1"/>
</dbReference>
<dbReference type="InterPro" id="IPR058776">
    <property type="entry name" value="KhtT-like_N"/>
</dbReference>
<sequence length="184" mass="19194">MGDGVAGISGLHGQVFCGIGYLGCVNVEVTPLPGIGVRKDFAMENGRRIGVVTHKDGQIELILSKSDDPDACIASLPLTTEEAGALANLLGAPQLVAQLNEDHREFAGIHTRQISIKTGSPFHGRTLGDTTLRTRTGVSVVAVMRAGQVQPSPTPEFTFTGGDVLVAVGTSDGLDEAIKILRHG</sequence>
<name>A0A542DEC6_AMYCI</name>
<dbReference type="PANTHER" id="PTHR30445">
    <property type="entry name" value="K(+)_H(+) ANTIPORTER SUBUNIT KHTT"/>
    <property type="match status" value="1"/>
</dbReference>
<reference evidence="2 3" key="1">
    <citation type="submission" date="2019-06" db="EMBL/GenBank/DDBJ databases">
        <title>Sequencing the genomes of 1000 actinobacteria strains.</title>
        <authorList>
            <person name="Klenk H.-P."/>
        </authorList>
    </citation>
    <scope>NUCLEOTIDE SEQUENCE [LARGE SCALE GENOMIC DNA]</scope>
    <source>
        <strain evidence="2 3">DSM 45679</strain>
    </source>
</reference>
<evidence type="ECO:0000313" key="2">
    <source>
        <dbReference type="EMBL" id="TQJ01438.1"/>
    </source>
</evidence>
<dbReference type="Gene3D" id="3.30.70.1450">
    <property type="entry name" value="Regulator of K+ conductance, C-terminal domain"/>
    <property type="match status" value="1"/>
</dbReference>
<dbReference type="GO" id="GO:0006813">
    <property type="term" value="P:potassium ion transport"/>
    <property type="evidence" value="ECO:0007669"/>
    <property type="project" value="InterPro"/>
</dbReference>
<dbReference type="EMBL" id="VFML01000001">
    <property type="protein sequence ID" value="TQJ01438.1"/>
    <property type="molecule type" value="Genomic_DNA"/>
</dbReference>
<dbReference type="InterPro" id="IPR050144">
    <property type="entry name" value="AAE_transporter"/>
</dbReference>
<dbReference type="PIRSF" id="PIRSF005028">
    <property type="entry name" value="KhtT"/>
    <property type="match status" value="1"/>
</dbReference>